<dbReference type="OrthoDB" id="9804199at2"/>
<keyword evidence="3" id="KW-0547">Nucleotide-binding</keyword>
<dbReference type="GO" id="GO:0006865">
    <property type="term" value="P:amino acid transport"/>
    <property type="evidence" value="ECO:0007669"/>
    <property type="project" value="UniProtKB-KW"/>
</dbReference>
<dbReference type="SMART" id="SM00382">
    <property type="entry name" value="AAA"/>
    <property type="match status" value="1"/>
</dbReference>
<dbReference type="InterPro" id="IPR003439">
    <property type="entry name" value="ABC_transporter-like_ATP-bd"/>
</dbReference>
<dbReference type="InterPro" id="IPR045865">
    <property type="entry name" value="ACT-like_dom_sf"/>
</dbReference>
<evidence type="ECO:0000256" key="5">
    <source>
        <dbReference type="ARBA" id="ARBA00022967"/>
    </source>
</evidence>
<keyword evidence="6" id="KW-0029">Amino-acid transport</keyword>
<dbReference type="Proteomes" id="UP000077407">
    <property type="component" value="Unassembled WGS sequence"/>
</dbReference>
<reference evidence="9 10" key="1">
    <citation type="journal article" date="2015" name="Biotechnol. Bioeng.">
        <title>Genome sequence and phenotypic characterization of Caulobacter segnis.</title>
        <authorList>
            <person name="Patel S."/>
            <person name="Fletcher B."/>
            <person name="Scott D.C."/>
            <person name="Ely B."/>
        </authorList>
    </citation>
    <scope>NUCLEOTIDE SEQUENCE [LARGE SCALE GENOMIC DNA]</scope>
    <source>
        <strain evidence="9 10">ERI-2</strain>
    </source>
</reference>
<keyword evidence="2" id="KW-1003">Cell membrane</keyword>
<feature type="domain" description="ABC transporter" evidence="8">
    <location>
        <begin position="2"/>
        <end position="237"/>
    </location>
</feature>
<name>A0A166S589_9CLOT</name>
<organism evidence="9 10">
    <name type="scientific">Clostridium ljungdahlii</name>
    <dbReference type="NCBI Taxonomy" id="1538"/>
    <lineage>
        <taxon>Bacteria</taxon>
        <taxon>Bacillati</taxon>
        <taxon>Bacillota</taxon>
        <taxon>Clostridia</taxon>
        <taxon>Eubacteriales</taxon>
        <taxon>Clostridiaceae</taxon>
        <taxon>Clostridium</taxon>
    </lineage>
</organism>
<keyword evidence="7" id="KW-0472">Membrane</keyword>
<evidence type="ECO:0000256" key="7">
    <source>
        <dbReference type="ARBA" id="ARBA00023136"/>
    </source>
</evidence>
<evidence type="ECO:0000259" key="8">
    <source>
        <dbReference type="PROSITE" id="PS50893"/>
    </source>
</evidence>
<keyword evidence="5" id="KW-1278">Translocase</keyword>
<evidence type="ECO:0000313" key="10">
    <source>
        <dbReference type="Proteomes" id="UP000077407"/>
    </source>
</evidence>
<dbReference type="InterPro" id="IPR017871">
    <property type="entry name" value="ABC_transporter-like_CS"/>
</dbReference>
<dbReference type="PATRIC" id="fig|1538.10.peg.1110"/>
<proteinExistence type="predicted"/>
<dbReference type="Gene3D" id="3.30.70.260">
    <property type="match status" value="1"/>
</dbReference>
<dbReference type="EC" id="3.6.3.-" evidence="9"/>
<dbReference type="InterPro" id="IPR018449">
    <property type="entry name" value="NIL_domain"/>
</dbReference>
<dbReference type="EMBL" id="LITT01000005">
    <property type="protein sequence ID" value="OAA91647.1"/>
    <property type="molecule type" value="Genomic_DNA"/>
</dbReference>
<dbReference type="Pfam" id="PF00005">
    <property type="entry name" value="ABC_tran"/>
    <property type="match status" value="1"/>
</dbReference>
<dbReference type="PROSITE" id="PS50893">
    <property type="entry name" value="ABC_TRANSPORTER_2"/>
    <property type="match status" value="1"/>
</dbReference>
<dbReference type="AlphaFoldDB" id="A0A166S589"/>
<evidence type="ECO:0000256" key="3">
    <source>
        <dbReference type="ARBA" id="ARBA00022741"/>
    </source>
</evidence>
<evidence type="ECO:0000256" key="6">
    <source>
        <dbReference type="ARBA" id="ARBA00022970"/>
    </source>
</evidence>
<dbReference type="GO" id="GO:0016887">
    <property type="term" value="F:ATP hydrolysis activity"/>
    <property type="evidence" value="ECO:0007669"/>
    <property type="project" value="InterPro"/>
</dbReference>
<gene>
    <name evidence="9" type="primary">metN_1</name>
    <name evidence="9" type="ORF">WY13_00612</name>
</gene>
<keyword evidence="9" id="KW-0378">Hydrolase</keyword>
<dbReference type="Pfam" id="PF09383">
    <property type="entry name" value="NIL"/>
    <property type="match status" value="1"/>
</dbReference>
<dbReference type="SUPFAM" id="SSF52540">
    <property type="entry name" value="P-loop containing nucleoside triphosphate hydrolases"/>
    <property type="match status" value="1"/>
</dbReference>
<dbReference type="GO" id="GO:0005524">
    <property type="term" value="F:ATP binding"/>
    <property type="evidence" value="ECO:0007669"/>
    <property type="project" value="UniProtKB-KW"/>
</dbReference>
<evidence type="ECO:0000256" key="4">
    <source>
        <dbReference type="ARBA" id="ARBA00022840"/>
    </source>
</evidence>
<evidence type="ECO:0000256" key="2">
    <source>
        <dbReference type="ARBA" id="ARBA00022475"/>
    </source>
</evidence>
<keyword evidence="4 9" id="KW-0067">ATP-binding</keyword>
<keyword evidence="1" id="KW-0813">Transport</keyword>
<dbReference type="InterPro" id="IPR027417">
    <property type="entry name" value="P-loop_NTPase"/>
</dbReference>
<dbReference type="PROSITE" id="PS00211">
    <property type="entry name" value="ABC_TRANSPORTER_1"/>
    <property type="match status" value="1"/>
</dbReference>
<dbReference type="SUPFAM" id="SSF55021">
    <property type="entry name" value="ACT-like"/>
    <property type="match status" value="1"/>
</dbReference>
<comment type="caution">
    <text evidence="9">The sequence shown here is derived from an EMBL/GenBank/DDBJ whole genome shotgun (WGS) entry which is preliminary data.</text>
</comment>
<dbReference type="InterPro" id="IPR050086">
    <property type="entry name" value="MetN_ABC_transporter-like"/>
</dbReference>
<accession>A0A166S589</accession>
<protein>
    <submittedName>
        <fullName evidence="9">Methionine import ATP-binding protein MetN</fullName>
        <ecNumber evidence="9">3.6.3.-</ecNumber>
    </submittedName>
</protein>
<dbReference type="Gene3D" id="3.40.50.300">
    <property type="entry name" value="P-loop containing nucleotide triphosphate hydrolases"/>
    <property type="match status" value="1"/>
</dbReference>
<evidence type="ECO:0000313" key="9">
    <source>
        <dbReference type="EMBL" id="OAA91647.1"/>
    </source>
</evidence>
<sequence length="322" mass="36820">MIVIENLSKSYGKLNVLDKISLTINDGEIFGLVGRSGAGKSTLLRCINGLENFQEGNVIIDNVKVNSLDRNELRKFRKDIGMIFQQFSILERKTVYENIALPMKCWKLSKLDIDKKVKELVELVDIKDKLYVKTNNLSGGQKQRVAIARALAMEPKILLCDEATSALDPRTTKDILALLRKINEKLKITIVCVTHQMSVVRQLCTKLALLENGKIVENGDVRRIFINQSDALQRLLGTENYELIEGCNYQLITTQADESDALLSKLAIEVKIPFSIVDGKVEHFRKEKMGKFIINFQEQYEEKFLSYFKQHHVIYKKIHAKM</sequence>
<dbReference type="RefSeq" id="WP_063554214.1">
    <property type="nucleotide sequence ID" value="NZ_LITT01000005.1"/>
</dbReference>
<dbReference type="InterPro" id="IPR003593">
    <property type="entry name" value="AAA+_ATPase"/>
</dbReference>
<evidence type="ECO:0000256" key="1">
    <source>
        <dbReference type="ARBA" id="ARBA00022448"/>
    </source>
</evidence>
<dbReference type="PANTHER" id="PTHR43166:SF30">
    <property type="entry name" value="METHIONINE IMPORT ATP-BINDING PROTEIN METN"/>
    <property type="match status" value="1"/>
</dbReference>
<dbReference type="PANTHER" id="PTHR43166">
    <property type="entry name" value="AMINO ACID IMPORT ATP-BINDING PROTEIN"/>
    <property type="match status" value="1"/>
</dbReference>